<sequence>MRVPRLRRRGAAPDPSTEPDVASSDDDTGAVATLTQEREDPPTRTLTSDDAAATESGLDRRTSYAPPPPAGRLGAVRASGPMLLLRAAHPRHAVVAAVSMALVAGLSGRPGADMGLVLVTVLVGQALLGWLNDLVDRGRDARHERPGKPVADGRLDPGTVWFVLCCGVLLLVPLAFSNGRVAGSLYLLGLLVGVLGTVLVRRTILSFVPWAASFALYAGFLSYGTWPGREPGAAPSLGMVVLFALLGIGVHVLTALWGLVDDDSDGYSYLPLRLGRVLGATRLLAVTVAYIAVVLVAMVIVGSAVGLRS</sequence>
<dbReference type="Gene3D" id="1.10.357.140">
    <property type="entry name" value="UbiA prenyltransferase"/>
    <property type="match status" value="1"/>
</dbReference>
<feature type="transmembrane region" description="Helical" evidence="6">
    <location>
        <begin position="281"/>
        <end position="307"/>
    </location>
</feature>
<dbReference type="EMBL" id="JADIVZ010000002">
    <property type="protein sequence ID" value="MBF4161481.1"/>
    <property type="molecule type" value="Genomic_DNA"/>
</dbReference>
<comment type="subcellular location">
    <subcellularLocation>
        <location evidence="1">Membrane</location>
        <topology evidence="1">Multi-pass membrane protein</topology>
    </subcellularLocation>
</comment>
<evidence type="ECO:0000313" key="8">
    <source>
        <dbReference type="Proteomes" id="UP000656804"/>
    </source>
</evidence>
<comment type="caution">
    <text evidence="7">The sequence shown here is derived from an EMBL/GenBank/DDBJ whole genome shotgun (WGS) entry which is preliminary data.</text>
</comment>
<feature type="transmembrane region" description="Helical" evidence="6">
    <location>
        <begin position="238"/>
        <end position="260"/>
    </location>
</feature>
<reference evidence="7" key="1">
    <citation type="submission" date="2020-11" db="EMBL/GenBank/DDBJ databases">
        <title>Nocardioides sp. CBS4Y-1, whole genome shotgun sequence.</title>
        <authorList>
            <person name="Tuo L."/>
        </authorList>
    </citation>
    <scope>NUCLEOTIDE SEQUENCE</scope>
    <source>
        <strain evidence="7">CBS4Y-1</strain>
    </source>
</reference>
<gene>
    <name evidence="7" type="ORF">ISG29_07230</name>
</gene>
<feature type="compositionally biased region" description="Basic residues" evidence="5">
    <location>
        <begin position="1"/>
        <end position="10"/>
    </location>
</feature>
<feature type="transmembrane region" description="Helical" evidence="6">
    <location>
        <begin position="207"/>
        <end position="226"/>
    </location>
</feature>
<dbReference type="RefSeq" id="WP_194502690.1">
    <property type="nucleotide sequence ID" value="NZ_JADIVZ010000002.1"/>
</dbReference>
<evidence type="ECO:0000256" key="3">
    <source>
        <dbReference type="ARBA" id="ARBA00022989"/>
    </source>
</evidence>
<feature type="transmembrane region" description="Helical" evidence="6">
    <location>
        <begin position="155"/>
        <end position="176"/>
    </location>
</feature>
<accession>A0A930Y6Z8</accession>
<dbReference type="AlphaFoldDB" id="A0A930Y6Z8"/>
<keyword evidence="8" id="KW-1185">Reference proteome</keyword>
<dbReference type="InterPro" id="IPR000537">
    <property type="entry name" value="UbiA_prenyltransferase"/>
</dbReference>
<dbReference type="GO" id="GO:0016020">
    <property type="term" value="C:membrane"/>
    <property type="evidence" value="ECO:0007669"/>
    <property type="project" value="UniProtKB-SubCell"/>
</dbReference>
<evidence type="ECO:0000256" key="4">
    <source>
        <dbReference type="ARBA" id="ARBA00023136"/>
    </source>
</evidence>
<name>A0A930Y6Z8_9ACTN</name>
<evidence type="ECO:0000256" key="2">
    <source>
        <dbReference type="ARBA" id="ARBA00022692"/>
    </source>
</evidence>
<evidence type="ECO:0000313" key="7">
    <source>
        <dbReference type="EMBL" id="MBF4161481.1"/>
    </source>
</evidence>
<organism evidence="7 8">
    <name type="scientific">Nocardioides acrostichi</name>
    <dbReference type="NCBI Taxonomy" id="2784339"/>
    <lineage>
        <taxon>Bacteria</taxon>
        <taxon>Bacillati</taxon>
        <taxon>Actinomycetota</taxon>
        <taxon>Actinomycetes</taxon>
        <taxon>Propionibacteriales</taxon>
        <taxon>Nocardioidaceae</taxon>
        <taxon>Nocardioides</taxon>
    </lineage>
</organism>
<feature type="transmembrane region" description="Helical" evidence="6">
    <location>
        <begin position="182"/>
        <end position="200"/>
    </location>
</feature>
<feature type="region of interest" description="Disordered" evidence="5">
    <location>
        <begin position="1"/>
        <end position="73"/>
    </location>
</feature>
<proteinExistence type="predicted"/>
<dbReference type="InterPro" id="IPR044878">
    <property type="entry name" value="UbiA_sf"/>
</dbReference>
<keyword evidence="2 6" id="KW-0812">Transmembrane</keyword>
<dbReference type="Proteomes" id="UP000656804">
    <property type="component" value="Unassembled WGS sequence"/>
</dbReference>
<evidence type="ECO:0000256" key="5">
    <source>
        <dbReference type="SAM" id="MobiDB-lite"/>
    </source>
</evidence>
<evidence type="ECO:0000256" key="6">
    <source>
        <dbReference type="SAM" id="Phobius"/>
    </source>
</evidence>
<keyword evidence="3 6" id="KW-1133">Transmembrane helix</keyword>
<dbReference type="Pfam" id="PF01040">
    <property type="entry name" value="UbiA"/>
    <property type="match status" value="1"/>
</dbReference>
<dbReference type="GO" id="GO:0016765">
    <property type="term" value="F:transferase activity, transferring alkyl or aryl (other than methyl) groups"/>
    <property type="evidence" value="ECO:0007669"/>
    <property type="project" value="InterPro"/>
</dbReference>
<keyword evidence="4 6" id="KW-0472">Membrane</keyword>
<evidence type="ECO:0000256" key="1">
    <source>
        <dbReference type="ARBA" id="ARBA00004141"/>
    </source>
</evidence>
<protein>
    <submittedName>
        <fullName evidence="7">UbiA family prenyltransferase</fullName>
    </submittedName>
</protein>